<dbReference type="SMART" id="SM00100">
    <property type="entry name" value="cNMP"/>
    <property type="match status" value="2"/>
</dbReference>
<feature type="transmembrane region" description="Helical" evidence="2">
    <location>
        <begin position="198"/>
        <end position="223"/>
    </location>
</feature>
<evidence type="ECO:0000313" key="5">
    <source>
        <dbReference type="Proteomes" id="UP001458880"/>
    </source>
</evidence>
<feature type="transmembrane region" description="Helical" evidence="2">
    <location>
        <begin position="601"/>
        <end position="622"/>
    </location>
</feature>
<evidence type="ECO:0000313" key="4">
    <source>
        <dbReference type="EMBL" id="KAK9736158.1"/>
    </source>
</evidence>
<accession>A0AAW1LQ61</accession>
<comment type="caution">
    <text evidence="4">The sequence shown here is derived from an EMBL/GenBank/DDBJ whole genome shotgun (WGS) entry which is preliminary data.</text>
</comment>
<evidence type="ECO:0000256" key="2">
    <source>
        <dbReference type="SAM" id="Phobius"/>
    </source>
</evidence>
<dbReference type="InterPro" id="IPR050818">
    <property type="entry name" value="KCNH_animal-type"/>
</dbReference>
<feature type="transmembrane region" description="Helical" evidence="2">
    <location>
        <begin position="738"/>
        <end position="757"/>
    </location>
</feature>
<reference evidence="4 5" key="1">
    <citation type="journal article" date="2024" name="BMC Genomics">
        <title>De novo assembly and annotation of Popillia japonica's genome with initial clues to its potential as an invasive pest.</title>
        <authorList>
            <person name="Cucini C."/>
            <person name="Boschi S."/>
            <person name="Funari R."/>
            <person name="Cardaioli E."/>
            <person name="Iannotti N."/>
            <person name="Marturano G."/>
            <person name="Paoli F."/>
            <person name="Bruttini M."/>
            <person name="Carapelli A."/>
            <person name="Frati F."/>
            <person name="Nardi F."/>
        </authorList>
    </citation>
    <scope>NUCLEOTIDE SEQUENCE [LARGE SCALE GENOMIC DNA]</scope>
    <source>
        <strain evidence="4">DMR45628</strain>
    </source>
</reference>
<dbReference type="AlphaFoldDB" id="A0AAW1LQ61"/>
<dbReference type="PANTHER" id="PTHR10217">
    <property type="entry name" value="VOLTAGE AND LIGAND GATED POTASSIUM CHANNEL"/>
    <property type="match status" value="1"/>
</dbReference>
<keyword evidence="2" id="KW-0472">Membrane</keyword>
<feature type="domain" description="Cyclic nucleotide-binding" evidence="3">
    <location>
        <begin position="916"/>
        <end position="1014"/>
    </location>
</feature>
<dbReference type="GO" id="GO:0005249">
    <property type="term" value="F:voltage-gated potassium channel activity"/>
    <property type="evidence" value="ECO:0007669"/>
    <property type="project" value="TreeGrafter"/>
</dbReference>
<dbReference type="Pfam" id="PF00027">
    <property type="entry name" value="cNMP_binding"/>
    <property type="match status" value="2"/>
</dbReference>
<dbReference type="CDD" id="cd00038">
    <property type="entry name" value="CAP_ED"/>
    <property type="match status" value="2"/>
</dbReference>
<feature type="transmembrane region" description="Helical" evidence="2">
    <location>
        <begin position="782"/>
        <end position="803"/>
    </location>
</feature>
<feature type="transmembrane region" description="Helical" evidence="2">
    <location>
        <begin position="102"/>
        <end position="121"/>
    </location>
</feature>
<dbReference type="EMBL" id="JASPKY010000118">
    <property type="protein sequence ID" value="KAK9736158.1"/>
    <property type="molecule type" value="Genomic_DNA"/>
</dbReference>
<dbReference type="SUPFAM" id="SSF51206">
    <property type="entry name" value="cAMP-binding domain-like"/>
    <property type="match status" value="2"/>
</dbReference>
<evidence type="ECO:0000259" key="3">
    <source>
        <dbReference type="PROSITE" id="PS50042"/>
    </source>
</evidence>
<dbReference type="Proteomes" id="UP001458880">
    <property type="component" value="Unassembled WGS sequence"/>
</dbReference>
<keyword evidence="5" id="KW-1185">Reference proteome</keyword>
<feature type="region of interest" description="Disordered" evidence="1">
    <location>
        <begin position="1"/>
        <end position="35"/>
    </location>
</feature>
<organism evidence="4 5">
    <name type="scientific">Popillia japonica</name>
    <name type="common">Japanese beetle</name>
    <dbReference type="NCBI Taxonomy" id="7064"/>
    <lineage>
        <taxon>Eukaryota</taxon>
        <taxon>Metazoa</taxon>
        <taxon>Ecdysozoa</taxon>
        <taxon>Arthropoda</taxon>
        <taxon>Hexapoda</taxon>
        <taxon>Insecta</taxon>
        <taxon>Pterygota</taxon>
        <taxon>Neoptera</taxon>
        <taxon>Endopterygota</taxon>
        <taxon>Coleoptera</taxon>
        <taxon>Polyphaga</taxon>
        <taxon>Scarabaeiformia</taxon>
        <taxon>Scarabaeidae</taxon>
        <taxon>Rutelinae</taxon>
        <taxon>Popillia</taxon>
    </lineage>
</organism>
<dbReference type="GO" id="GO:0005886">
    <property type="term" value="C:plasma membrane"/>
    <property type="evidence" value="ECO:0007669"/>
    <property type="project" value="TreeGrafter"/>
</dbReference>
<name>A0AAW1LQ61_POPJA</name>
<evidence type="ECO:0000256" key="1">
    <source>
        <dbReference type="SAM" id="MobiDB-lite"/>
    </source>
</evidence>
<dbReference type="InterPro" id="IPR014710">
    <property type="entry name" value="RmlC-like_jellyroll"/>
</dbReference>
<feature type="domain" description="Cyclic nucleotide-binding" evidence="3">
    <location>
        <begin position="379"/>
        <end position="479"/>
    </location>
</feature>
<protein>
    <submittedName>
        <fullName evidence="4">Cyclic nucleotide-binding domain</fullName>
    </submittedName>
</protein>
<feature type="transmembrane region" description="Helical" evidence="2">
    <location>
        <begin position="141"/>
        <end position="158"/>
    </location>
</feature>
<keyword evidence="2" id="KW-0812">Transmembrane</keyword>
<feature type="transmembrane region" description="Helical" evidence="2">
    <location>
        <begin position="628"/>
        <end position="647"/>
    </location>
</feature>
<dbReference type="PROSITE" id="PS50042">
    <property type="entry name" value="CNMP_BINDING_3"/>
    <property type="match status" value="2"/>
</dbReference>
<feature type="transmembrane region" description="Helical" evidence="2">
    <location>
        <begin position="269"/>
        <end position="287"/>
    </location>
</feature>
<feature type="transmembrane region" description="Helical" evidence="2">
    <location>
        <begin position="810"/>
        <end position="832"/>
    </location>
</feature>
<dbReference type="GO" id="GO:0042391">
    <property type="term" value="P:regulation of membrane potential"/>
    <property type="evidence" value="ECO:0007669"/>
    <property type="project" value="TreeGrafter"/>
</dbReference>
<gene>
    <name evidence="4" type="ORF">QE152_g12741</name>
</gene>
<keyword evidence="2" id="KW-1133">Transmembrane helix</keyword>
<sequence length="1094" mass="126697">MPNRSLSEQRSSDDFSERASNVTGSIAESGSSDGSDDLDDNILRQHALTGFQTLLMVQFEVESKAFIIVGIYFTYIISMLDIALVLAKRDTALLEGWTNVKGAIYAFDFFYFFDVVGMIIYKNTKWQTMIVRHKARHGLILFLEFVSMIPWEILYTTMLREPQAYAYYCIRLRYTLRVCRVHSFFVEFKSYVGSNTHIMHLAVIVTLLSVAAATLGCFSYIYECRIDNMKCEKDSAGHDSIARHVYYGVVKLYLLGIVPPIKGTVFENVFISAISYILAVYFLSFLMNDILQTLHGRFEHLNLFTWLNSNMSTWRDKYKKEWKSYYIKYELLVNQFSDMMWAKTRGCPESQYLGKVLPAIMFTELQLDISWGPLKHSHLFRHADVYFLRAVAGLMEHKYFCPGEIIYKRRQYREYMIYIKSGIIQILSEEDGETPIFSLTSGTCLGESSLSISYPSGCTVVSKDVCDLAILHKRDFLRLTKIYQDKIIQVNKTIQQRYKNAKMFRTLSVDQADAVRSNERIGLQTTKWVKLTMKRILLDKTQLLEVRDKYYIESLDRSIFCANYLDLLAMAEDIQLVTDSVFLKDTFPFIFKPNSALLKTWNGLVLILTVIIALLFPYFAVFLDNYSLFYRVFYNIVAIAWIVDVYFRSSTAIQTKHTYIINIGDIVLVNLPKPTYIIDMICVVPLDLILMLICGTMNKSETFIAFSIRLLKLYKLEVFFQNINPNVSTHVFLQYVKYNCFFLFIVYYGATVLYLVGQTDNNKARFEELLKTFNVTETYEKIALSISATICYTGSMTVYDFIFVNNRDSCFILSVCSILVYIFMLSFITHVASSHTLMQQHGHQKIEFLRNLDVTMRCFNVERKLGARIRHYVNMQFEEYGIYFLRSTQILENFPRDLALITYDIQHRDVIMTQPFFAELSEKMLSQICSVATTHLLPAGETIQTIGELSTEIHILTNGICSLTSFDGFTKKVYAGECFFALACVLNVPTLITINTLTDCQVMIIKYDAIKAILLRDPQEYENLLKVVEKLRIENESLGSMSNIGVISPENIDIPKQQHIKSFGYNLKKRTKKYYMFHEGFPKWAIVLKYLLLR</sequence>
<dbReference type="InterPro" id="IPR000595">
    <property type="entry name" value="cNMP-bd_dom"/>
</dbReference>
<feature type="transmembrane region" description="Helical" evidence="2">
    <location>
        <begin position="65"/>
        <end position="87"/>
    </location>
</feature>
<proteinExistence type="predicted"/>
<dbReference type="InterPro" id="IPR018490">
    <property type="entry name" value="cNMP-bd_dom_sf"/>
</dbReference>
<dbReference type="PANTHER" id="PTHR10217:SF435">
    <property type="entry name" value="POTASSIUM VOLTAGE-GATED CHANNEL PROTEIN EAG"/>
    <property type="match status" value="1"/>
</dbReference>
<feature type="compositionally biased region" description="Polar residues" evidence="1">
    <location>
        <begin position="18"/>
        <end position="28"/>
    </location>
</feature>
<dbReference type="Gene3D" id="2.60.120.10">
    <property type="entry name" value="Jelly Rolls"/>
    <property type="match status" value="2"/>
</dbReference>